<dbReference type="EMBL" id="JAKVTW010000001">
    <property type="protein sequence ID" value="MCH4809790.1"/>
    <property type="molecule type" value="Genomic_DNA"/>
</dbReference>
<keyword evidence="4" id="KW-0234">DNA repair</keyword>
<accession>A0ABS9S100</accession>
<evidence type="ECO:0000313" key="8">
    <source>
        <dbReference type="Proteomes" id="UP001320609"/>
    </source>
</evidence>
<dbReference type="InterPro" id="IPR001126">
    <property type="entry name" value="UmuC"/>
</dbReference>
<protein>
    <submittedName>
        <fullName evidence="7">Y-family DNA polymerase</fullName>
    </submittedName>
</protein>
<reference evidence="7 8" key="1">
    <citation type="submission" date="2022-03" db="EMBL/GenBank/DDBJ databases">
        <title>Genomic signatures underlying metal tolerance in selected Arctic bacterial isolates.</title>
        <authorList>
            <person name="Thomas F.A."/>
            <person name="Venkatachalam S."/>
            <person name="Krishnan K.P."/>
        </authorList>
    </citation>
    <scope>NUCLEOTIDE SEQUENCE [LARGE SCALE GENOMIC DNA]</scope>
    <source>
        <strain evidence="7 8">HM116</strain>
    </source>
</reference>
<dbReference type="InterPro" id="IPR043502">
    <property type="entry name" value="DNA/RNA_pol_sf"/>
</dbReference>
<evidence type="ECO:0000256" key="4">
    <source>
        <dbReference type="ARBA" id="ARBA00023204"/>
    </source>
</evidence>
<dbReference type="SUPFAM" id="SSF56672">
    <property type="entry name" value="DNA/RNA polymerases"/>
    <property type="match status" value="1"/>
</dbReference>
<organism evidence="7 8">
    <name type="scientific">Vreelandella neptunia</name>
    <dbReference type="NCBI Taxonomy" id="115551"/>
    <lineage>
        <taxon>Bacteria</taxon>
        <taxon>Pseudomonadati</taxon>
        <taxon>Pseudomonadota</taxon>
        <taxon>Gammaproteobacteria</taxon>
        <taxon>Oceanospirillales</taxon>
        <taxon>Halomonadaceae</taxon>
        <taxon>Vreelandella</taxon>
    </lineage>
</organism>
<dbReference type="Gene3D" id="1.10.150.20">
    <property type="entry name" value="5' to 3' exonuclease, C-terminal subdomain"/>
    <property type="match status" value="1"/>
</dbReference>
<dbReference type="SUPFAM" id="SSF100879">
    <property type="entry name" value="Lesion bypass DNA polymerase (Y-family), little finger domain"/>
    <property type="match status" value="1"/>
</dbReference>
<dbReference type="Gene3D" id="3.30.70.270">
    <property type="match status" value="1"/>
</dbReference>
<dbReference type="PROSITE" id="PS50173">
    <property type="entry name" value="UMUC"/>
    <property type="match status" value="1"/>
</dbReference>
<dbReference type="InterPro" id="IPR050116">
    <property type="entry name" value="DNA_polymerase-Y"/>
</dbReference>
<dbReference type="InterPro" id="IPR036775">
    <property type="entry name" value="DNA_pol_Y-fam_lit_finger_sf"/>
</dbReference>
<dbReference type="InterPro" id="IPR017961">
    <property type="entry name" value="DNA_pol_Y-fam_little_finger"/>
</dbReference>
<keyword evidence="2" id="KW-0227">DNA damage</keyword>
<dbReference type="Gene3D" id="3.30.1490.100">
    <property type="entry name" value="DNA polymerase, Y-family, little finger domain"/>
    <property type="match status" value="1"/>
</dbReference>
<gene>
    <name evidence="7" type="ORF">MLE19_00425</name>
</gene>
<dbReference type="Proteomes" id="UP001320609">
    <property type="component" value="Unassembled WGS sequence"/>
</dbReference>
<dbReference type="Pfam" id="PF00817">
    <property type="entry name" value="IMS"/>
    <property type="match status" value="1"/>
</dbReference>
<dbReference type="CDD" id="cd01700">
    <property type="entry name" value="PolY_Pol_V_umuC"/>
    <property type="match status" value="1"/>
</dbReference>
<evidence type="ECO:0000259" key="6">
    <source>
        <dbReference type="PROSITE" id="PS50173"/>
    </source>
</evidence>
<evidence type="ECO:0000256" key="2">
    <source>
        <dbReference type="ARBA" id="ARBA00022763"/>
    </source>
</evidence>
<keyword evidence="5" id="KW-0742">SOS response</keyword>
<dbReference type="InterPro" id="IPR043128">
    <property type="entry name" value="Rev_trsase/Diguanyl_cyclase"/>
</dbReference>
<evidence type="ECO:0000256" key="1">
    <source>
        <dbReference type="ARBA" id="ARBA00010945"/>
    </source>
</evidence>
<dbReference type="Pfam" id="PF13438">
    <property type="entry name" value="DUF4113"/>
    <property type="match status" value="1"/>
</dbReference>
<sequence>MIGLVDCNNFYVSCERVFNPKLNGRPVGIMSNNDGCIIARSEELKALGIEMGTPAHQARHLVERGEIVLHSSNYELYGDMSHRVQSILEQETAGVEPYSIDEMFVRMDGFEPEALQAHAQSLHKKVRRGTGIPVCVGVAATHTLAKLANRVAKKHPAYPGVCILHADSVRAKHLLQQIEVSDVWGVGRRLNERLQILGINTAWDLREADAKRLRREFSVNMERTVLELRGISCLEMNDFNEPRQRIMTSRSFGRPTSQLYDLQGAIRQHAQRGAEKLREQKSLARAVLVFLKTDRFRPELPQYSPSLAVEMERPSQDTRDILHAAQEALRKIYRPKYGYKKAGVMLIDLTDENRQQLSLMDTPQTEEERQRSQKLMATMDALNEKMGKETVRLGLPEKNAPWHLLCANRSPRYTTNWDELMVAYTDEGAARRGNRTKAGINYP</sequence>
<dbReference type="PANTHER" id="PTHR11076:SF34">
    <property type="entry name" value="PROTEIN UMUC"/>
    <property type="match status" value="1"/>
</dbReference>
<evidence type="ECO:0000256" key="3">
    <source>
        <dbReference type="ARBA" id="ARBA00023199"/>
    </source>
</evidence>
<proteinExistence type="inferred from homology"/>
<comment type="caution">
    <text evidence="7">The sequence shown here is derived from an EMBL/GenBank/DDBJ whole genome shotgun (WGS) entry which is preliminary data.</text>
</comment>
<feature type="domain" description="UmuC" evidence="6">
    <location>
        <begin position="2"/>
        <end position="187"/>
    </location>
</feature>
<dbReference type="RefSeq" id="WP_240716108.1">
    <property type="nucleotide sequence ID" value="NZ_JAKVTW010000001.1"/>
</dbReference>
<evidence type="ECO:0000313" key="7">
    <source>
        <dbReference type="EMBL" id="MCH4809790.1"/>
    </source>
</evidence>
<name>A0ABS9S100_9GAMM</name>
<keyword evidence="3" id="KW-0741">SOS mutagenesis</keyword>
<comment type="similarity">
    <text evidence="1">Belongs to the DNA polymerase type-Y family.</text>
</comment>
<dbReference type="Gene3D" id="3.40.1170.60">
    <property type="match status" value="1"/>
</dbReference>
<evidence type="ECO:0000256" key="5">
    <source>
        <dbReference type="ARBA" id="ARBA00023236"/>
    </source>
</evidence>
<dbReference type="PANTHER" id="PTHR11076">
    <property type="entry name" value="DNA REPAIR POLYMERASE UMUC / TRANSFERASE FAMILY MEMBER"/>
    <property type="match status" value="1"/>
</dbReference>
<dbReference type="InterPro" id="IPR025188">
    <property type="entry name" value="DUF4113"/>
</dbReference>
<dbReference type="Pfam" id="PF11799">
    <property type="entry name" value="IMS_C"/>
    <property type="match status" value="1"/>
</dbReference>
<keyword evidence="8" id="KW-1185">Reference proteome</keyword>